<accession>A0ABU1JX53</accession>
<comment type="caution">
    <text evidence="2">The sequence shown here is derived from an EMBL/GenBank/DDBJ whole genome shotgun (WGS) entry which is preliminary data.</text>
</comment>
<keyword evidence="3" id="KW-1185">Reference proteome</keyword>
<feature type="compositionally biased region" description="Low complexity" evidence="1">
    <location>
        <begin position="1"/>
        <end position="24"/>
    </location>
</feature>
<evidence type="ECO:0000313" key="3">
    <source>
        <dbReference type="Proteomes" id="UP001262410"/>
    </source>
</evidence>
<feature type="region of interest" description="Disordered" evidence="1">
    <location>
        <begin position="1"/>
        <end position="51"/>
    </location>
</feature>
<evidence type="ECO:0000256" key="1">
    <source>
        <dbReference type="SAM" id="MobiDB-lite"/>
    </source>
</evidence>
<dbReference type="RefSeq" id="WP_309799346.1">
    <property type="nucleotide sequence ID" value="NZ_JAVDPW010000010.1"/>
</dbReference>
<protein>
    <submittedName>
        <fullName evidence="2">Uncharacterized protein</fullName>
    </submittedName>
</protein>
<reference evidence="2 3" key="1">
    <citation type="submission" date="2023-07" db="EMBL/GenBank/DDBJ databases">
        <title>Sorghum-associated microbial communities from plants grown in Nebraska, USA.</title>
        <authorList>
            <person name="Schachtman D."/>
        </authorList>
    </citation>
    <scope>NUCLEOTIDE SEQUENCE [LARGE SCALE GENOMIC DNA]</scope>
    <source>
        <strain evidence="2 3">584</strain>
    </source>
</reference>
<proteinExistence type="predicted"/>
<evidence type="ECO:0000313" key="2">
    <source>
        <dbReference type="EMBL" id="MDR6292868.1"/>
    </source>
</evidence>
<dbReference type="Proteomes" id="UP001262410">
    <property type="component" value="Unassembled WGS sequence"/>
</dbReference>
<organism evidence="2 3">
    <name type="scientific">Inquilinus ginsengisoli</name>
    <dbReference type="NCBI Taxonomy" id="363840"/>
    <lineage>
        <taxon>Bacteria</taxon>
        <taxon>Pseudomonadati</taxon>
        <taxon>Pseudomonadota</taxon>
        <taxon>Alphaproteobacteria</taxon>
        <taxon>Rhodospirillales</taxon>
        <taxon>Rhodospirillaceae</taxon>
        <taxon>Inquilinus</taxon>
    </lineage>
</organism>
<gene>
    <name evidence="2" type="ORF">E9232_005413</name>
</gene>
<name>A0ABU1JX53_9PROT</name>
<dbReference type="EMBL" id="JAVDPW010000010">
    <property type="protein sequence ID" value="MDR6292868.1"/>
    <property type="molecule type" value="Genomic_DNA"/>
</dbReference>
<sequence length="51" mass="5219">MSGPKNPETNTAKPAPAAKTPPAEGQVPKANKAKPKPGLVSEAPYSPLLIK</sequence>